<dbReference type="Proteomes" id="UP000707352">
    <property type="component" value="Unassembled WGS sequence"/>
</dbReference>
<reference evidence="1 2" key="1">
    <citation type="submission" date="2020-03" db="EMBL/GenBank/DDBJ databases">
        <title>The genome sequence of Microvirga sp. c23x22.</title>
        <authorList>
            <person name="Zhang X."/>
        </authorList>
    </citation>
    <scope>NUCLEOTIDE SEQUENCE [LARGE SCALE GENOMIC DNA]</scope>
    <source>
        <strain evidence="2">c23x22</strain>
    </source>
</reference>
<keyword evidence="2" id="KW-1185">Reference proteome</keyword>
<accession>A0ABX0VFZ5</accession>
<evidence type="ECO:0000313" key="2">
    <source>
        <dbReference type="Proteomes" id="UP000707352"/>
    </source>
</evidence>
<sequence>MHVIYKICPESLWQDAEKVGFFAGAPIDIQDGYLHFSTEKQVHETAARHFAGQIQLLLIAIDADKLGDALRYEPSRGGDLFPHLYGTLPLSAVLWVKPLPLGADGRHVFPEL</sequence>
<evidence type="ECO:0000313" key="1">
    <source>
        <dbReference type="EMBL" id="NIX78171.1"/>
    </source>
</evidence>
<dbReference type="Pfam" id="PF06108">
    <property type="entry name" value="DUF952"/>
    <property type="match status" value="1"/>
</dbReference>
<dbReference type="Gene3D" id="3.20.170.20">
    <property type="entry name" value="Protein of unknown function DUF952"/>
    <property type="match status" value="1"/>
</dbReference>
<dbReference type="EMBL" id="JAATJS010000006">
    <property type="protein sequence ID" value="NIX78171.1"/>
    <property type="molecule type" value="Genomic_DNA"/>
</dbReference>
<name>A0ABX0VFZ5_9HYPH</name>
<dbReference type="SUPFAM" id="SSF56399">
    <property type="entry name" value="ADP-ribosylation"/>
    <property type="match status" value="1"/>
</dbReference>
<gene>
    <name evidence="1" type="ORF">HB375_16360</name>
</gene>
<dbReference type="PANTHER" id="PTHR34129:SF1">
    <property type="entry name" value="DUF952 DOMAIN-CONTAINING PROTEIN"/>
    <property type="match status" value="1"/>
</dbReference>
<protein>
    <submittedName>
        <fullName evidence="1">DUF952 domain-containing protein</fullName>
    </submittedName>
</protein>
<dbReference type="PANTHER" id="PTHR34129">
    <property type="entry name" value="BLR1139 PROTEIN"/>
    <property type="match status" value="1"/>
</dbReference>
<dbReference type="InterPro" id="IPR009297">
    <property type="entry name" value="DUF952"/>
</dbReference>
<proteinExistence type="predicted"/>
<dbReference type="RefSeq" id="WP_167674080.1">
    <property type="nucleotide sequence ID" value="NZ_JAATJS010000006.1"/>
</dbReference>
<organism evidence="1 2">
    <name type="scientific">Microvirga terricola</name>
    <dbReference type="NCBI Taxonomy" id="2719797"/>
    <lineage>
        <taxon>Bacteria</taxon>
        <taxon>Pseudomonadati</taxon>
        <taxon>Pseudomonadota</taxon>
        <taxon>Alphaproteobacteria</taxon>
        <taxon>Hyphomicrobiales</taxon>
        <taxon>Methylobacteriaceae</taxon>
        <taxon>Microvirga</taxon>
    </lineage>
</organism>
<comment type="caution">
    <text evidence="1">The sequence shown here is derived from an EMBL/GenBank/DDBJ whole genome shotgun (WGS) entry which is preliminary data.</text>
</comment>